<name>E1YIV1_9BACT</name>
<organism evidence="2">
    <name type="scientific">uncultured Desulfobacterium sp</name>
    <dbReference type="NCBI Taxonomy" id="201089"/>
    <lineage>
        <taxon>Bacteria</taxon>
        <taxon>Pseudomonadati</taxon>
        <taxon>Thermodesulfobacteriota</taxon>
        <taxon>Desulfobacteria</taxon>
        <taxon>Desulfobacterales</taxon>
        <taxon>Desulfobacteriaceae</taxon>
        <taxon>Desulfobacterium</taxon>
        <taxon>environmental samples</taxon>
    </lineage>
</organism>
<gene>
    <name evidence="2" type="ORF">N47_K27350</name>
</gene>
<dbReference type="InterPro" id="IPR038717">
    <property type="entry name" value="Tc1-like_DDE_dom"/>
</dbReference>
<dbReference type="Pfam" id="PF13358">
    <property type="entry name" value="DDE_3"/>
    <property type="match status" value="1"/>
</dbReference>
<dbReference type="AlphaFoldDB" id="E1YIV1"/>
<proteinExistence type="predicted"/>
<sequence>MRMNVLGMVCPRTGQFFAIEASHSDSITFQAFLDEADRMIDFHRSKNILILDDASWYHCKTLK</sequence>
<protein>
    <recommendedName>
        <fullName evidence="1">Tc1-like transposase DDE domain-containing protein</fullName>
    </recommendedName>
</protein>
<evidence type="ECO:0000313" key="2">
    <source>
        <dbReference type="EMBL" id="CBX30495.1"/>
    </source>
</evidence>
<feature type="domain" description="Tc1-like transposase DDE" evidence="1">
    <location>
        <begin position="2"/>
        <end position="62"/>
    </location>
</feature>
<dbReference type="EMBL" id="FR695876">
    <property type="protein sequence ID" value="CBX30495.1"/>
    <property type="molecule type" value="Genomic_DNA"/>
</dbReference>
<evidence type="ECO:0000259" key="1">
    <source>
        <dbReference type="Pfam" id="PF13358"/>
    </source>
</evidence>
<reference evidence="2" key="1">
    <citation type="journal article" date="2011" name="Environ. Microbiol.">
        <title>Genomic insights into the metabolic potential of the polycyclic aromatic hydrocarbon degrading sulfate-reducing Deltaproteobacterium N47.</title>
        <authorList>
            <person name="Bergmann F."/>
            <person name="Selesi D."/>
            <person name="Weinmaier T."/>
            <person name="Tischler P."/>
            <person name="Rattei T."/>
            <person name="Meckenstock R.U."/>
        </authorList>
    </citation>
    <scope>NUCLEOTIDE SEQUENCE</scope>
</reference>
<accession>E1YIV1</accession>